<sequence length="110" mass="12053">MISTITKPVSQALILLWTHPCGEMSNKTIPNAVTASLYSVVDKDGNEIDPTAQGFDGTTAYGVHVGNGQVYWAHSVFNDLYIKWPAGITEAQKAKVIEQLETTFLIIKQD</sequence>
<keyword evidence="2" id="KW-1185">Reference proteome</keyword>
<name>A0ABW9YMQ3_9GAMM</name>
<dbReference type="Proteomes" id="UP000738517">
    <property type="component" value="Unassembled WGS sequence"/>
</dbReference>
<dbReference type="EMBL" id="RSEJ01000022">
    <property type="protein sequence ID" value="NBI54655.1"/>
    <property type="molecule type" value="Genomic_DNA"/>
</dbReference>
<comment type="caution">
    <text evidence="1">The sequence shown here is derived from an EMBL/GenBank/DDBJ whole genome shotgun (WGS) entry which is preliminary data.</text>
</comment>
<organism evidence="1 2">
    <name type="scientific">Photobacterium alginatilyticum</name>
    <dbReference type="NCBI Taxonomy" id="1775171"/>
    <lineage>
        <taxon>Bacteria</taxon>
        <taxon>Pseudomonadati</taxon>
        <taxon>Pseudomonadota</taxon>
        <taxon>Gammaproteobacteria</taxon>
        <taxon>Vibrionales</taxon>
        <taxon>Vibrionaceae</taxon>
        <taxon>Photobacterium</taxon>
    </lineage>
</organism>
<evidence type="ECO:0000313" key="2">
    <source>
        <dbReference type="Proteomes" id="UP000738517"/>
    </source>
</evidence>
<evidence type="ECO:0000313" key="1">
    <source>
        <dbReference type="EMBL" id="NBI54655.1"/>
    </source>
</evidence>
<gene>
    <name evidence="1" type="ORF">EIZ48_19255</name>
</gene>
<dbReference type="RefSeq" id="WP_160654903.1">
    <property type="nucleotide sequence ID" value="NZ_RSEJ01000022.1"/>
</dbReference>
<proteinExistence type="predicted"/>
<protein>
    <submittedName>
        <fullName evidence="1">Uncharacterized protein</fullName>
    </submittedName>
</protein>
<accession>A0ABW9YMQ3</accession>
<reference evidence="1 2" key="1">
    <citation type="journal article" date="2017" name="Int. J. Syst. Evol. Microbiol.">
        <title>Photobacterium alginatilyticum sp. nov., a marine bacterium isolated from bottom seawater.</title>
        <authorList>
            <person name="Wang X."/>
            <person name="Wang Y."/>
            <person name="Yang X."/>
            <person name="Sun H."/>
            <person name="Li B."/>
            <person name="Zhang X.H."/>
        </authorList>
    </citation>
    <scope>NUCLEOTIDE SEQUENCE [LARGE SCALE GENOMIC DNA]</scope>
    <source>
        <strain evidence="1 2">P03D4</strain>
    </source>
</reference>